<dbReference type="InterPro" id="IPR001173">
    <property type="entry name" value="Glyco_trans_2-like"/>
</dbReference>
<protein>
    <submittedName>
        <fullName evidence="2">Glycosyltransferase family 2 protein</fullName>
    </submittedName>
</protein>
<dbReference type="Proteomes" id="UP000078551">
    <property type="component" value="Chromosome"/>
</dbReference>
<reference evidence="2 3" key="1">
    <citation type="submission" date="2015-11" db="EMBL/GenBank/DDBJ databases">
        <title>The limits of bacterial species coexistence and the symbiotic plasmid transference in sympatric Rhizobium populations.</title>
        <authorList>
            <person name="Perez-Carrascal O.M."/>
            <person name="VanInsberghe D."/>
            <person name="Juarez S."/>
            <person name="Polz M.F."/>
            <person name="Vinuesa P."/>
            <person name="Gonzalez V."/>
        </authorList>
    </citation>
    <scope>NUCLEOTIDE SEQUENCE [LARGE SCALE GENOMIC DNA]</scope>
    <source>
        <strain evidence="2 3">N771</strain>
    </source>
</reference>
<feature type="domain" description="Glycosyltransferase 2-like" evidence="1">
    <location>
        <begin position="28"/>
        <end position="183"/>
    </location>
</feature>
<name>A0ABN4QKE6_9HYPH</name>
<dbReference type="PANTHER" id="PTHR43685:SF11">
    <property type="entry name" value="GLYCOSYLTRANSFERASE TAGX-RELATED"/>
    <property type="match status" value="1"/>
</dbReference>
<dbReference type="PANTHER" id="PTHR43685">
    <property type="entry name" value="GLYCOSYLTRANSFERASE"/>
    <property type="match status" value="1"/>
</dbReference>
<evidence type="ECO:0000259" key="1">
    <source>
        <dbReference type="Pfam" id="PF00535"/>
    </source>
</evidence>
<sequence>MQQLRTYSVLCAYEMTRRAVGDGNLKLSVLINNFNYGQFLRPCIDSVLSQNYPDFEVVVVDDGSTDDSREILASYGTRIRSVLKENGGQASSFNAGFDAASGDILFLLDADDAFLPGKLARIAEIYDHNEIDWCFDRVTTKEDDQPPGELQVTLFDKRDTLRKGGFPSLPVPTSGLSFRRALLSQILPMSVATDVVLSDNYIKFAAAYLGRGAIIETPLTFQRIHASNRYTGTSRAKTLRPRIMIATGLELARRYDGLQALGKSLVAGGIAQTTSLLKLRSEARNTVAGGPFGQDAAIEVALMAARKRLGNILRGGQS</sequence>
<evidence type="ECO:0000313" key="2">
    <source>
        <dbReference type="EMBL" id="ANL86101.1"/>
    </source>
</evidence>
<gene>
    <name evidence="2" type="ORF">AMC81_CH03357</name>
</gene>
<dbReference type="Gene3D" id="3.90.550.10">
    <property type="entry name" value="Spore Coat Polysaccharide Biosynthesis Protein SpsA, Chain A"/>
    <property type="match status" value="1"/>
</dbReference>
<evidence type="ECO:0000313" key="3">
    <source>
        <dbReference type="Proteomes" id="UP000078551"/>
    </source>
</evidence>
<dbReference type="SUPFAM" id="SSF53448">
    <property type="entry name" value="Nucleotide-diphospho-sugar transferases"/>
    <property type="match status" value="1"/>
</dbReference>
<proteinExistence type="predicted"/>
<dbReference type="CDD" id="cd00761">
    <property type="entry name" value="Glyco_tranf_GTA_type"/>
    <property type="match status" value="1"/>
</dbReference>
<dbReference type="EMBL" id="CP013568">
    <property type="protein sequence ID" value="ANL86101.1"/>
    <property type="molecule type" value="Genomic_DNA"/>
</dbReference>
<organism evidence="2 3">
    <name type="scientific">Rhizobium phaseoli</name>
    <dbReference type="NCBI Taxonomy" id="396"/>
    <lineage>
        <taxon>Bacteria</taxon>
        <taxon>Pseudomonadati</taxon>
        <taxon>Pseudomonadota</taxon>
        <taxon>Alphaproteobacteria</taxon>
        <taxon>Hyphomicrobiales</taxon>
        <taxon>Rhizobiaceae</taxon>
        <taxon>Rhizobium/Agrobacterium group</taxon>
        <taxon>Rhizobium</taxon>
    </lineage>
</organism>
<dbReference type="InterPro" id="IPR029044">
    <property type="entry name" value="Nucleotide-diphossugar_trans"/>
</dbReference>
<dbReference type="Pfam" id="PF00535">
    <property type="entry name" value="Glycos_transf_2"/>
    <property type="match status" value="1"/>
</dbReference>
<dbReference type="InterPro" id="IPR050834">
    <property type="entry name" value="Glycosyltransf_2"/>
</dbReference>
<keyword evidence="3" id="KW-1185">Reference proteome</keyword>
<accession>A0ABN4QKE6</accession>